<dbReference type="OrthoDB" id="8581336at2"/>
<dbReference type="PATRIC" id="fig|1301098.3.peg.2111"/>
<dbReference type="Gene3D" id="3.40.190.10">
    <property type="entry name" value="Periplasmic binding protein-like II"/>
    <property type="match status" value="2"/>
</dbReference>
<organism evidence="1 2">
    <name type="scientific">Pseudomonas knackmussii (strain DSM 6978 / CCUG 54928 / LMG 23759 / B13)</name>
    <dbReference type="NCBI Taxonomy" id="1301098"/>
    <lineage>
        <taxon>Bacteria</taxon>
        <taxon>Pseudomonadati</taxon>
        <taxon>Pseudomonadota</taxon>
        <taxon>Gammaproteobacteria</taxon>
        <taxon>Pseudomonadales</taxon>
        <taxon>Pseudomonadaceae</taxon>
        <taxon>Pseudomonas</taxon>
    </lineage>
</organism>
<evidence type="ECO:0000313" key="1">
    <source>
        <dbReference type="EMBL" id="CDF83467.1"/>
    </source>
</evidence>
<dbReference type="eggNOG" id="COG0834">
    <property type="taxonomic scope" value="Bacteria"/>
</dbReference>
<dbReference type="HOGENOM" id="CLU_083824_0_0_6"/>
<reference evidence="1 2" key="1">
    <citation type="submission" date="2013-03" db="EMBL/GenBank/DDBJ databases">
        <authorList>
            <person name="Linke B."/>
        </authorList>
    </citation>
    <scope>NUCLEOTIDE SEQUENCE [LARGE SCALE GENOMIC DNA]</scope>
    <source>
        <strain evidence="1 2">B13</strain>
    </source>
</reference>
<dbReference type="AlphaFoldDB" id="A0A024HG39"/>
<dbReference type="EMBL" id="HG322950">
    <property type="protein sequence ID" value="CDF83467.1"/>
    <property type="molecule type" value="Genomic_DNA"/>
</dbReference>
<gene>
    <name evidence="1" type="ORF">PKB_2120</name>
</gene>
<dbReference type="RefSeq" id="WP_043251460.1">
    <property type="nucleotide sequence ID" value="NZ_HG322950.1"/>
</dbReference>
<dbReference type="SUPFAM" id="SSF53850">
    <property type="entry name" value="Periplasmic binding protein-like II"/>
    <property type="match status" value="1"/>
</dbReference>
<evidence type="ECO:0000313" key="2">
    <source>
        <dbReference type="Proteomes" id="UP000025241"/>
    </source>
</evidence>
<proteinExistence type="predicted"/>
<dbReference type="Proteomes" id="UP000025241">
    <property type="component" value="Chromosome I"/>
</dbReference>
<protein>
    <submittedName>
        <fullName evidence="1">Amino acid ABC transporter periplasmic protein</fullName>
    </submittedName>
</protein>
<keyword evidence="2" id="KW-1185">Reference proteome</keyword>
<dbReference type="STRING" id="1301098.PKB_2120"/>
<sequence>MRTLAVLLLLFVPLAFAGDRPVRFSVIEGWAMPLAQIDEGRLTGGILFDLFDALTKKAGIQADYRLLPRARVAQALESHDIDVRCYISPTWLEQPFPDYRWSVPLLTQRDLLVSRDDQATDLGGLSRQTIGTVLGYRYPPLQPLLDSGQIRRDDARTQELVLKKLEIGRYRYAVSSELALHWFNRALPEKQQLHPVAQLDQTDLSCMVLDDPQVPTRALLDALAALKQSGDIERILAHYR</sequence>
<name>A0A024HG39_PSEKB</name>
<dbReference type="KEGG" id="pkc:PKB_2120"/>
<accession>A0A024HG39</accession>
<reference evidence="1 2" key="2">
    <citation type="submission" date="2014-05" db="EMBL/GenBank/DDBJ databases">
        <title>Genome sequence of the 3-chlorobenzoate degrading bacterium Pseudomonas knackmussii B13 shows multiple evidence for horizontal gene transfer.</title>
        <authorList>
            <person name="Miyazaki R."/>
            <person name="Bertelli C."/>
            <person name="Falquet L."/>
            <person name="Robinson-Rechavi M."/>
            <person name="Gharib W."/>
            <person name="Roy S."/>
            <person name="Van der Meer J.R."/>
        </authorList>
    </citation>
    <scope>NUCLEOTIDE SEQUENCE [LARGE SCALE GENOMIC DNA]</scope>
    <source>
        <strain evidence="1 2">B13</strain>
    </source>
</reference>